<comment type="caution">
    <text evidence="2">The sequence shown here is derived from an EMBL/GenBank/DDBJ whole genome shotgun (WGS) entry which is preliminary data.</text>
</comment>
<feature type="domain" description="Transketolase-like pyrimidine-binding" evidence="1">
    <location>
        <begin position="5"/>
        <end position="170"/>
    </location>
</feature>
<dbReference type="EMBL" id="JAGFNZ010000002">
    <property type="protein sequence ID" value="MBW7572672.1"/>
    <property type="molecule type" value="Genomic_DNA"/>
</dbReference>
<name>A0ABS7DNL3_9FIRM</name>
<proteinExistence type="predicted"/>
<keyword evidence="3" id="KW-1185">Reference proteome</keyword>
<dbReference type="CDD" id="cd07033">
    <property type="entry name" value="TPP_PYR_DXS_TK_like"/>
    <property type="match status" value="1"/>
</dbReference>
<reference evidence="2 3" key="1">
    <citation type="submission" date="2021-03" db="EMBL/GenBank/DDBJ databases">
        <title>Caproiciproducens sp. nov. isolated from feces of cow.</title>
        <authorList>
            <person name="Choi J.-Y."/>
        </authorList>
    </citation>
    <scope>NUCLEOTIDE SEQUENCE [LARGE SCALE GENOMIC DNA]</scope>
    <source>
        <strain evidence="2 3">AGMB10547</strain>
    </source>
</reference>
<dbReference type="SUPFAM" id="SSF52518">
    <property type="entry name" value="Thiamin diphosphate-binding fold (THDP-binding)"/>
    <property type="match status" value="1"/>
</dbReference>
<dbReference type="PANTHER" id="PTHR43825">
    <property type="entry name" value="PYRUVATE DEHYDROGENASE E1 COMPONENT"/>
    <property type="match status" value="1"/>
</dbReference>
<dbReference type="Proteomes" id="UP000719942">
    <property type="component" value="Unassembled WGS sequence"/>
</dbReference>
<dbReference type="InterPro" id="IPR051157">
    <property type="entry name" value="PDH/Transketolase"/>
</dbReference>
<dbReference type="InterPro" id="IPR029061">
    <property type="entry name" value="THDP-binding"/>
</dbReference>
<dbReference type="Pfam" id="PF02780">
    <property type="entry name" value="Transketolase_C"/>
    <property type="match status" value="1"/>
</dbReference>
<protein>
    <submittedName>
        <fullName evidence="2">Transketolase family protein</fullName>
    </submittedName>
</protein>
<dbReference type="Gene3D" id="3.40.50.920">
    <property type="match status" value="1"/>
</dbReference>
<dbReference type="RefSeq" id="WP_219965062.1">
    <property type="nucleotide sequence ID" value="NZ_JAGFNZ010000002.1"/>
</dbReference>
<gene>
    <name evidence="2" type="ORF">J5W02_07575</name>
</gene>
<dbReference type="Pfam" id="PF02779">
    <property type="entry name" value="Transket_pyr"/>
    <property type="match status" value="1"/>
</dbReference>
<accession>A0ABS7DNL3</accession>
<sequence length="309" mass="33452">MENYLSTRVAYGEALATLGDQYDFVVLDADLSKATQTCLFAKKFPGRFFNIGISEGDMMSTAAGLASCGKMVFASTFAMFAAGRAYEQIRNSIAYNGLNVKICATHAGVLIGEDGASHQCIEDISLMRTIPGMTVIVPCDQYSAYRAVEAAIHFHGPVYLRFGRMSSRPVYQENPDFQIGKGIVLREGNDVTIVAIGDLVKESMKAAEILAAKGVSAAVIDMHTVKPIDRDLIIKYASVSKKVITAEDHSIIGGLGSAVAEVLAEGNLAQLRRVGIMDCFGRSGTRDALMEKYELNAEKIVKTYDSFQD</sequence>
<organism evidence="2 3">
    <name type="scientific">Caproiciproducens faecalis</name>
    <dbReference type="NCBI Taxonomy" id="2820301"/>
    <lineage>
        <taxon>Bacteria</taxon>
        <taxon>Bacillati</taxon>
        <taxon>Bacillota</taxon>
        <taxon>Clostridia</taxon>
        <taxon>Eubacteriales</taxon>
        <taxon>Acutalibacteraceae</taxon>
        <taxon>Caproiciproducens</taxon>
    </lineage>
</organism>
<evidence type="ECO:0000259" key="1">
    <source>
        <dbReference type="SMART" id="SM00861"/>
    </source>
</evidence>
<evidence type="ECO:0000313" key="3">
    <source>
        <dbReference type="Proteomes" id="UP000719942"/>
    </source>
</evidence>
<dbReference type="SMART" id="SM00861">
    <property type="entry name" value="Transket_pyr"/>
    <property type="match status" value="1"/>
</dbReference>
<dbReference type="Gene3D" id="3.40.50.970">
    <property type="match status" value="1"/>
</dbReference>
<dbReference type="InterPro" id="IPR005475">
    <property type="entry name" value="Transketolase-like_Pyr-bd"/>
</dbReference>
<dbReference type="InterPro" id="IPR009014">
    <property type="entry name" value="Transketo_C/PFOR_II"/>
</dbReference>
<evidence type="ECO:0000313" key="2">
    <source>
        <dbReference type="EMBL" id="MBW7572672.1"/>
    </source>
</evidence>
<dbReference type="SUPFAM" id="SSF52922">
    <property type="entry name" value="TK C-terminal domain-like"/>
    <property type="match status" value="1"/>
</dbReference>
<dbReference type="InterPro" id="IPR033248">
    <property type="entry name" value="Transketolase_C"/>
</dbReference>
<dbReference type="PANTHER" id="PTHR43825:SF1">
    <property type="entry name" value="TRANSKETOLASE-LIKE PYRIMIDINE-BINDING DOMAIN-CONTAINING PROTEIN"/>
    <property type="match status" value="1"/>
</dbReference>